<keyword evidence="2" id="KW-0347">Helicase</keyword>
<accession>A0ABS3VTG6</accession>
<organism evidence="2 3">
    <name type="scientific">Micromonospora echinofusca</name>
    <dbReference type="NCBI Taxonomy" id="47858"/>
    <lineage>
        <taxon>Bacteria</taxon>
        <taxon>Bacillati</taxon>
        <taxon>Actinomycetota</taxon>
        <taxon>Actinomycetes</taxon>
        <taxon>Micromonosporales</taxon>
        <taxon>Micromonosporaceae</taxon>
        <taxon>Micromonospora</taxon>
    </lineage>
</organism>
<dbReference type="InterPro" id="IPR028087">
    <property type="entry name" value="Tad_N"/>
</dbReference>
<proteinExistence type="predicted"/>
<protein>
    <submittedName>
        <fullName evidence="2">Helicase</fullName>
    </submittedName>
</protein>
<name>A0ABS3VTG6_MICEH</name>
<evidence type="ECO:0000313" key="3">
    <source>
        <dbReference type="Proteomes" id="UP000823521"/>
    </source>
</evidence>
<keyword evidence="3" id="KW-1185">Reference proteome</keyword>
<evidence type="ECO:0000313" key="2">
    <source>
        <dbReference type="EMBL" id="MBO4207847.1"/>
    </source>
</evidence>
<dbReference type="GO" id="GO:0004386">
    <property type="term" value="F:helicase activity"/>
    <property type="evidence" value="ECO:0007669"/>
    <property type="project" value="UniProtKB-KW"/>
</dbReference>
<keyword evidence="2" id="KW-0067">ATP-binding</keyword>
<sequence length="106" mass="10434">MWLLAVGLVLAVAGLFGAAVGAARLARHEARAAVDLGALAGAGRALEGPAAACARATDVARRNGGGVVGCELDGLDLVLTVAVTVEPLPGWSRRAVATARAGPVRG</sequence>
<dbReference type="Pfam" id="PF13400">
    <property type="entry name" value="Tad"/>
    <property type="match status" value="1"/>
</dbReference>
<gene>
    <name evidence="2" type="ORF">GSF22_17810</name>
</gene>
<keyword evidence="2" id="KW-0378">Hydrolase</keyword>
<evidence type="ECO:0000259" key="1">
    <source>
        <dbReference type="Pfam" id="PF13400"/>
    </source>
</evidence>
<reference evidence="2 3" key="1">
    <citation type="submission" date="2019-12" db="EMBL/GenBank/DDBJ databases">
        <title>Whole genome sequencing of endophytic Actinobacterium Micromonospora sp. MPMI6T.</title>
        <authorList>
            <person name="Evv R."/>
            <person name="Podile A.R."/>
        </authorList>
    </citation>
    <scope>NUCLEOTIDE SEQUENCE [LARGE SCALE GENOMIC DNA]</scope>
    <source>
        <strain evidence="2 3">MPMI6</strain>
    </source>
</reference>
<feature type="domain" description="Putative Flp pilus-assembly TadG-like N-terminal" evidence="1">
    <location>
        <begin position="2"/>
        <end position="43"/>
    </location>
</feature>
<keyword evidence="2" id="KW-0547">Nucleotide-binding</keyword>
<dbReference type="EMBL" id="WVUH01000149">
    <property type="protein sequence ID" value="MBO4207847.1"/>
    <property type="molecule type" value="Genomic_DNA"/>
</dbReference>
<dbReference type="Proteomes" id="UP000823521">
    <property type="component" value="Unassembled WGS sequence"/>
</dbReference>
<dbReference type="NCBIfam" id="TIGR03816">
    <property type="entry name" value="tadE_like_DECH"/>
    <property type="match status" value="1"/>
</dbReference>
<dbReference type="InterPro" id="IPR021202">
    <property type="entry name" value="Rv3654c-like"/>
</dbReference>
<comment type="caution">
    <text evidence="2">The sequence shown here is derived from an EMBL/GenBank/DDBJ whole genome shotgun (WGS) entry which is preliminary data.</text>
</comment>